<evidence type="ECO:0000313" key="3">
    <source>
        <dbReference type="EMBL" id="PJE63607.1"/>
    </source>
</evidence>
<evidence type="ECO:0000256" key="2">
    <source>
        <dbReference type="SAM" id="Phobius"/>
    </source>
</evidence>
<evidence type="ECO:0000313" key="4">
    <source>
        <dbReference type="Proteomes" id="UP000231569"/>
    </source>
</evidence>
<accession>A0A2M8KUK1</accession>
<dbReference type="SUPFAM" id="SSF111369">
    <property type="entry name" value="HlyD-like secretion proteins"/>
    <property type="match status" value="1"/>
</dbReference>
<keyword evidence="2" id="KW-0812">Transmembrane</keyword>
<dbReference type="PANTHER" id="PTHR30469">
    <property type="entry name" value="MULTIDRUG RESISTANCE PROTEIN MDTA"/>
    <property type="match status" value="1"/>
</dbReference>
<dbReference type="AlphaFoldDB" id="A0A2M8KUK1"/>
<keyword evidence="2" id="KW-1133">Transmembrane helix</keyword>
<dbReference type="Gene3D" id="2.40.30.170">
    <property type="match status" value="1"/>
</dbReference>
<gene>
    <name evidence="3" type="ORF">COU89_02440</name>
</gene>
<feature type="transmembrane region" description="Helical" evidence="2">
    <location>
        <begin position="12"/>
        <end position="30"/>
    </location>
</feature>
<reference evidence="4" key="1">
    <citation type="submission" date="2017-09" db="EMBL/GenBank/DDBJ databases">
        <title>Depth-based differentiation of microbial function through sediment-hosted aquifers and enrichment of novel symbionts in the deep terrestrial subsurface.</title>
        <authorList>
            <person name="Probst A.J."/>
            <person name="Ladd B."/>
            <person name="Jarett J.K."/>
            <person name="Geller-Mcgrath D.E."/>
            <person name="Sieber C.M.K."/>
            <person name="Emerson J.B."/>
            <person name="Anantharaman K."/>
            <person name="Thomas B.C."/>
            <person name="Malmstrom R."/>
            <person name="Stieglmeier M."/>
            <person name="Klingl A."/>
            <person name="Woyke T."/>
            <person name="Ryan C.M."/>
            <person name="Banfield J.F."/>
        </authorList>
    </citation>
    <scope>NUCLEOTIDE SEQUENCE [LARGE SCALE GENOMIC DNA]</scope>
</reference>
<evidence type="ECO:0000256" key="1">
    <source>
        <dbReference type="ARBA" id="ARBA00009477"/>
    </source>
</evidence>
<dbReference type="InterPro" id="IPR006143">
    <property type="entry name" value="RND_pump_MFP"/>
</dbReference>
<dbReference type="EMBL" id="PFEE01000052">
    <property type="protein sequence ID" value="PJE63607.1"/>
    <property type="molecule type" value="Genomic_DNA"/>
</dbReference>
<dbReference type="Proteomes" id="UP000231569">
    <property type="component" value="Unassembled WGS sequence"/>
</dbReference>
<name>A0A2M8KUK1_9BACT</name>
<dbReference type="PANTHER" id="PTHR30469:SF33">
    <property type="entry name" value="SLR1207 PROTEIN"/>
    <property type="match status" value="1"/>
</dbReference>
<comment type="similarity">
    <text evidence="1">Belongs to the membrane fusion protein (MFP) (TC 8.A.1) family.</text>
</comment>
<organism evidence="3 4">
    <name type="scientific">Candidatus Roizmanbacteria bacterium CG10_big_fil_rev_8_21_14_0_10_45_7</name>
    <dbReference type="NCBI Taxonomy" id="1974854"/>
    <lineage>
        <taxon>Bacteria</taxon>
        <taxon>Candidatus Roizmaniibacteriota</taxon>
    </lineage>
</organism>
<dbReference type="GO" id="GO:1990281">
    <property type="term" value="C:efflux pump complex"/>
    <property type="evidence" value="ECO:0007669"/>
    <property type="project" value="TreeGrafter"/>
</dbReference>
<proteinExistence type="inferred from homology"/>
<sequence length="347" mass="38732">MMLFIRKRWRRIVMVAIILGSIGVAWMMRWNPLTSFGKPKETTTIVTQRDLEQTISMSGNVDAEKQTTLRFQVAGLLAWVGVTVGDVVEPGQVIATLDQRELQKKLKKTLNTYLDTRWDFEQTLDDNEKAYTGSGHTYINDEITRIVEQSQFGLDSSVIDVELADLNLQLSRLSTPIAGVVTRIDQPYAGVNITPAQAEFVVVDPTTLYLKAVVDQQDVVSMHMGDKANIILDAYPNEAILGTITYIGFAPVSGEESSYEVRITLPPKLLSKVKMGMSAEATIVTDRKRNALTIPIEAILEEGSNKKYVTVRLPNGTDKKKRIRTGLETFEYVEVISGLKRGDVIVY</sequence>
<protein>
    <submittedName>
        <fullName evidence="3">Uncharacterized protein</fullName>
    </submittedName>
</protein>
<dbReference type="Gene3D" id="2.40.50.100">
    <property type="match status" value="1"/>
</dbReference>
<comment type="caution">
    <text evidence="3">The sequence shown here is derived from an EMBL/GenBank/DDBJ whole genome shotgun (WGS) entry which is preliminary data.</text>
</comment>
<keyword evidence="2" id="KW-0472">Membrane</keyword>
<dbReference type="GO" id="GO:0015562">
    <property type="term" value="F:efflux transmembrane transporter activity"/>
    <property type="evidence" value="ECO:0007669"/>
    <property type="project" value="TreeGrafter"/>
</dbReference>
<dbReference type="Gene3D" id="2.40.420.20">
    <property type="match status" value="1"/>
</dbReference>
<dbReference type="NCBIfam" id="TIGR01730">
    <property type="entry name" value="RND_mfp"/>
    <property type="match status" value="1"/>
</dbReference>